<evidence type="ECO:0000313" key="1">
    <source>
        <dbReference type="EMBL" id="OAP93238.1"/>
    </source>
</evidence>
<proteinExistence type="predicted"/>
<organism evidence="1 2">
    <name type="scientific">Acidithiobacillus ferrooxidans</name>
    <name type="common">Thiobacillus ferrooxidans</name>
    <dbReference type="NCBI Taxonomy" id="920"/>
    <lineage>
        <taxon>Bacteria</taxon>
        <taxon>Pseudomonadati</taxon>
        <taxon>Pseudomonadota</taxon>
        <taxon>Acidithiobacillia</taxon>
        <taxon>Acidithiobacillales</taxon>
        <taxon>Acidithiobacillaceae</taxon>
        <taxon>Acidithiobacillus</taxon>
    </lineage>
</organism>
<dbReference type="Proteomes" id="UP000078302">
    <property type="component" value="Unassembled WGS sequence"/>
</dbReference>
<comment type="caution">
    <text evidence="1">The sequence shown here is derived from an EMBL/GenBank/DDBJ whole genome shotgun (WGS) entry which is preliminary data.</text>
</comment>
<gene>
    <name evidence="1" type="ORF">A4H96_01380</name>
</gene>
<reference evidence="1 2" key="1">
    <citation type="submission" date="2016-04" db="EMBL/GenBank/DDBJ databases">
        <title>Acidithiobacillus ferrooxidans genome sequencing and assembly.</title>
        <authorList>
            <person name="Zhou Z."/>
        </authorList>
    </citation>
    <scope>NUCLEOTIDE SEQUENCE [LARGE SCALE GENOMIC DNA]</scope>
    <source>
        <strain evidence="1 2">BY0502</strain>
    </source>
</reference>
<protein>
    <submittedName>
        <fullName evidence="1">Uncharacterized protein</fullName>
    </submittedName>
</protein>
<dbReference type="RefSeq" id="WP_064217927.1">
    <property type="nucleotide sequence ID" value="NZ_LVXZ01000013.1"/>
</dbReference>
<accession>A0A179BNC0</accession>
<dbReference type="AlphaFoldDB" id="A0A179BNC0"/>
<sequence>MDITQFVSVWAPVRSGLGRHVGLVADAGEVDFCVPKGFTEVVIAGNEDCRFWVSGEHSASILRVGTVVEVSLYRNDLLLAEDVSAVSGGRVTVH</sequence>
<keyword evidence="2" id="KW-1185">Reference proteome</keyword>
<name>A0A179BNC0_ACIFR</name>
<dbReference type="EMBL" id="LVXZ01000013">
    <property type="protein sequence ID" value="OAP93238.1"/>
    <property type="molecule type" value="Genomic_DNA"/>
</dbReference>
<evidence type="ECO:0000313" key="2">
    <source>
        <dbReference type="Proteomes" id="UP000078302"/>
    </source>
</evidence>